<dbReference type="Pfam" id="PF03787">
    <property type="entry name" value="RAMPs"/>
    <property type="match status" value="1"/>
</dbReference>
<dbReference type="Proteomes" id="UP000663929">
    <property type="component" value="Chromosome"/>
</dbReference>
<dbReference type="InterPro" id="IPR005537">
    <property type="entry name" value="RAMP_III_fam"/>
</dbReference>
<dbReference type="PANTHER" id="PTHR35579">
    <property type="entry name" value="CRISPR SYSTEM CMS ENDORIBONUCLEASE CSM3"/>
    <property type="match status" value="1"/>
</dbReference>
<feature type="domain" description="CRISPR type III-associated protein" evidence="2">
    <location>
        <begin position="42"/>
        <end position="215"/>
    </location>
</feature>
<protein>
    <recommendedName>
        <fullName evidence="2">CRISPR type III-associated protein domain-containing protein</fullName>
    </recommendedName>
</protein>
<evidence type="ECO:0000313" key="4">
    <source>
        <dbReference type="Proteomes" id="UP000663929"/>
    </source>
</evidence>
<accession>A0A8A4TKN6</accession>
<dbReference type="RefSeq" id="WP_237379394.1">
    <property type="nucleotide sequence ID" value="NZ_CP071793.1"/>
</dbReference>
<sequence length="299" mass="33140">MFTDFQNGVTIDFTLKPLGPIIVRTQRSNLEPGIADVTFQRTRQGGRETVFLAGSGLKGVVRAHCERLLRTHGLHVCDPTRPNERNACGCRDHREGRNRPGADLGGQCPACFTFGSLNMAGRFRIGDALPTVDGFEAANRTEVRTGVGISRKNGSAVQGVLYDSEVVVDGKFGVRLSGENFSLWQVGLIGQALQDLDAGFYQIGGCKSRGMGTVRLDDWSVSFRFLDREIGKLRGVGNRGKNRRTYHLPDCDEMDCGNAAEEENRGFFRMVKYRGVAVDDLFNRLTRKALTEFLEARRK</sequence>
<dbReference type="GO" id="GO:0051607">
    <property type="term" value="P:defense response to virus"/>
    <property type="evidence" value="ECO:0007669"/>
    <property type="project" value="UniProtKB-KW"/>
</dbReference>
<organism evidence="3 4">
    <name type="scientific">Sulfidibacter corallicola</name>
    <dbReference type="NCBI Taxonomy" id="2818388"/>
    <lineage>
        <taxon>Bacteria</taxon>
        <taxon>Pseudomonadati</taxon>
        <taxon>Acidobacteriota</taxon>
        <taxon>Holophagae</taxon>
        <taxon>Acanthopleuribacterales</taxon>
        <taxon>Acanthopleuribacteraceae</taxon>
        <taxon>Sulfidibacter</taxon>
    </lineage>
</organism>
<reference evidence="3" key="1">
    <citation type="submission" date="2021-03" db="EMBL/GenBank/DDBJ databases">
        <title>Acanthopleuribacteraceae sp. M133.</title>
        <authorList>
            <person name="Wang G."/>
        </authorList>
    </citation>
    <scope>NUCLEOTIDE SEQUENCE</scope>
    <source>
        <strain evidence="3">M133</strain>
    </source>
</reference>
<dbReference type="AlphaFoldDB" id="A0A8A4TKN6"/>
<keyword evidence="1" id="KW-0051">Antiviral defense</keyword>
<dbReference type="EMBL" id="CP071793">
    <property type="protein sequence ID" value="QTD49764.1"/>
    <property type="molecule type" value="Genomic_DNA"/>
</dbReference>
<evidence type="ECO:0000256" key="1">
    <source>
        <dbReference type="ARBA" id="ARBA00023118"/>
    </source>
</evidence>
<proteinExistence type="predicted"/>
<keyword evidence="4" id="KW-1185">Reference proteome</keyword>
<dbReference type="InterPro" id="IPR052216">
    <property type="entry name" value="CRISPR_Csm3_endoribonuclease"/>
</dbReference>
<evidence type="ECO:0000313" key="3">
    <source>
        <dbReference type="EMBL" id="QTD49764.1"/>
    </source>
</evidence>
<gene>
    <name evidence="3" type="ORF">J3U87_29625</name>
</gene>
<evidence type="ECO:0000259" key="2">
    <source>
        <dbReference type="Pfam" id="PF03787"/>
    </source>
</evidence>
<dbReference type="KEGG" id="scor:J3U87_29625"/>
<name>A0A8A4TKN6_SULCO</name>
<dbReference type="PANTHER" id="PTHR35579:SF3">
    <property type="entry name" value="CRISPR SYSTEM CMS ENDORIBONUCLEASE CSM3"/>
    <property type="match status" value="1"/>
</dbReference>